<comment type="caution">
    <text evidence="2">The sequence shown here is derived from an EMBL/GenBank/DDBJ whole genome shotgun (WGS) entry which is preliminary data.</text>
</comment>
<accession>A0ABR6IE44</accession>
<dbReference type="EMBL" id="JACIEG010000010">
    <property type="protein sequence ID" value="MBB3971336.1"/>
    <property type="molecule type" value="Genomic_DNA"/>
</dbReference>
<dbReference type="Proteomes" id="UP000583101">
    <property type="component" value="Unassembled WGS sequence"/>
</dbReference>
<gene>
    <name evidence="2" type="ORF">GGR35_003964</name>
</gene>
<organism evidence="2 3">
    <name type="scientific">Mucilaginibacter phyllosphaerae</name>
    <dbReference type="NCBI Taxonomy" id="1812349"/>
    <lineage>
        <taxon>Bacteria</taxon>
        <taxon>Pseudomonadati</taxon>
        <taxon>Bacteroidota</taxon>
        <taxon>Sphingobacteriia</taxon>
        <taxon>Sphingobacteriales</taxon>
        <taxon>Sphingobacteriaceae</taxon>
        <taxon>Mucilaginibacter</taxon>
    </lineage>
</organism>
<dbReference type="Pfam" id="PF13476">
    <property type="entry name" value="AAA_23"/>
    <property type="match status" value="1"/>
</dbReference>
<dbReference type="InterPro" id="IPR038729">
    <property type="entry name" value="Rad50/SbcC_AAA"/>
</dbReference>
<evidence type="ECO:0000313" key="3">
    <source>
        <dbReference type="Proteomes" id="UP000583101"/>
    </source>
</evidence>
<evidence type="ECO:0000259" key="1">
    <source>
        <dbReference type="Pfam" id="PF13476"/>
    </source>
</evidence>
<keyword evidence="3" id="KW-1185">Reference proteome</keyword>
<evidence type="ECO:0000313" key="2">
    <source>
        <dbReference type="EMBL" id="MBB3971336.1"/>
    </source>
</evidence>
<protein>
    <submittedName>
        <fullName evidence="2">ATPase</fullName>
    </submittedName>
</protein>
<sequence>MPSLSSISLPALQDGGYLQHIPSLNRGLQLALKSNVTFFMGENGSGKSTLLEGIAEKCGFNIRGGNRNHNHNTGHRFNGYQSDLAPYINLAWSPQGNRRFFYAGGEFF</sequence>
<proteinExistence type="predicted"/>
<dbReference type="RefSeq" id="WP_229704716.1">
    <property type="nucleotide sequence ID" value="NZ_BMCZ01000013.1"/>
</dbReference>
<name>A0ABR6IE44_9SPHI</name>
<dbReference type="InterPro" id="IPR027417">
    <property type="entry name" value="P-loop_NTPase"/>
</dbReference>
<dbReference type="SUPFAM" id="SSF52540">
    <property type="entry name" value="P-loop containing nucleoside triphosphate hydrolases"/>
    <property type="match status" value="1"/>
</dbReference>
<reference evidence="2 3" key="1">
    <citation type="submission" date="2020-08" db="EMBL/GenBank/DDBJ databases">
        <title>Genomic Encyclopedia of Type Strains, Phase IV (KMG-IV): sequencing the most valuable type-strain genomes for metagenomic binning, comparative biology and taxonomic classification.</title>
        <authorList>
            <person name="Goeker M."/>
        </authorList>
    </citation>
    <scope>NUCLEOTIDE SEQUENCE [LARGE SCALE GENOMIC DNA]</scope>
    <source>
        <strain evidence="2 3">DSM 100995</strain>
    </source>
</reference>
<dbReference type="Gene3D" id="3.40.50.300">
    <property type="entry name" value="P-loop containing nucleotide triphosphate hydrolases"/>
    <property type="match status" value="1"/>
</dbReference>
<feature type="domain" description="Rad50/SbcC-type AAA" evidence="1">
    <location>
        <begin position="19"/>
        <end position="97"/>
    </location>
</feature>